<evidence type="ECO:0000313" key="3">
    <source>
        <dbReference type="Proteomes" id="UP000635606"/>
    </source>
</evidence>
<protein>
    <recommendedName>
        <fullName evidence="1">ARG and Rhodanese-Phosphatase-superfamily-associated domain-containing protein</fullName>
    </recommendedName>
</protein>
<sequence>MNLTGLVAGPPQVWGSVRLVPLLRPEPITDLRLHAHLRGDNELSIVDVTPRTSYIAFIPHAFVATWTRDGSPAAAFGTQLADADATGEPRGIRLRFDRRMARARRNEPERLRFLPLHLALEGYLALHLGGPSVAWQDWSARALRVGLSPRIEAAYAGTWVPGLDDAMRVFEIHPDQCGMMLYVADALASAFVVGHPDDYRALHPTLLRDMYGELVYRYAVMYDGVPEFRARIDDTAVSSPADLRAEVARAAAQWHTFHGTMAAGLPDAETSTVDKVYRLAPYTLSRFLPTFDPDRENHIGELITDGSGRVAYLKTFRLSAAQARRGHLLSTLARHDWNLDATATALGSTREDFVGRMERAGFGALLRQDVLDAARAARRRPPRINRRR</sequence>
<feature type="domain" description="ARG and Rhodanese-Phosphatase-superfamily-associated" evidence="1">
    <location>
        <begin position="1"/>
        <end position="279"/>
    </location>
</feature>
<organism evidence="2 3">
    <name type="scientific">Virgisporangium ochraceum</name>
    <dbReference type="NCBI Taxonomy" id="65505"/>
    <lineage>
        <taxon>Bacteria</taxon>
        <taxon>Bacillati</taxon>
        <taxon>Actinomycetota</taxon>
        <taxon>Actinomycetes</taxon>
        <taxon>Micromonosporales</taxon>
        <taxon>Micromonosporaceae</taxon>
        <taxon>Virgisporangium</taxon>
    </lineage>
</organism>
<proteinExistence type="predicted"/>
<reference evidence="2" key="1">
    <citation type="submission" date="2021-01" db="EMBL/GenBank/DDBJ databases">
        <title>Whole genome shotgun sequence of Virgisporangium ochraceum NBRC 16418.</title>
        <authorList>
            <person name="Komaki H."/>
            <person name="Tamura T."/>
        </authorList>
    </citation>
    <scope>NUCLEOTIDE SEQUENCE</scope>
    <source>
        <strain evidence="2">NBRC 16418</strain>
    </source>
</reference>
<dbReference type="RefSeq" id="WP_203930670.1">
    <property type="nucleotide sequence ID" value="NZ_BOPH01000082.1"/>
</dbReference>
<dbReference type="AlphaFoldDB" id="A0A8J3ZXL0"/>
<name>A0A8J3ZXL0_9ACTN</name>
<dbReference type="EMBL" id="BOPH01000082">
    <property type="protein sequence ID" value="GIJ70777.1"/>
    <property type="molecule type" value="Genomic_DNA"/>
</dbReference>
<gene>
    <name evidence="2" type="ORF">Voc01_056940</name>
</gene>
<evidence type="ECO:0000313" key="2">
    <source>
        <dbReference type="EMBL" id="GIJ70777.1"/>
    </source>
</evidence>
<dbReference type="Pfam" id="PF22549">
    <property type="entry name" value="ARPP-2"/>
    <property type="match status" value="1"/>
</dbReference>
<dbReference type="InterPro" id="IPR054346">
    <property type="entry name" value="ARPP-2"/>
</dbReference>
<evidence type="ECO:0000259" key="1">
    <source>
        <dbReference type="Pfam" id="PF22549"/>
    </source>
</evidence>
<keyword evidence="3" id="KW-1185">Reference proteome</keyword>
<dbReference type="Proteomes" id="UP000635606">
    <property type="component" value="Unassembled WGS sequence"/>
</dbReference>
<accession>A0A8J3ZXL0</accession>
<comment type="caution">
    <text evidence="2">The sequence shown here is derived from an EMBL/GenBank/DDBJ whole genome shotgun (WGS) entry which is preliminary data.</text>
</comment>